<comment type="caution">
    <text evidence="3">The sequence shown here is derived from an EMBL/GenBank/DDBJ whole genome shotgun (WGS) entry which is preliminary data.</text>
</comment>
<evidence type="ECO:0000313" key="3">
    <source>
        <dbReference type="EMBL" id="MBC3906332.1"/>
    </source>
</evidence>
<name>A0ABR6Z589_9BURK</name>
<dbReference type="InterPro" id="IPR037021">
    <property type="entry name" value="RnfH_sf"/>
</dbReference>
<dbReference type="HAMAP" id="MF_00460">
    <property type="entry name" value="UPF0125_RnfH"/>
    <property type="match status" value="1"/>
</dbReference>
<dbReference type="EMBL" id="JACOFX010000001">
    <property type="protein sequence ID" value="MBC3906332.1"/>
    <property type="molecule type" value="Genomic_DNA"/>
</dbReference>
<reference evidence="3 4" key="1">
    <citation type="submission" date="2020-08" db="EMBL/GenBank/DDBJ databases">
        <title>Novel species isolated from subtropical streams in China.</title>
        <authorList>
            <person name="Lu H."/>
        </authorList>
    </citation>
    <scope>NUCLEOTIDE SEQUENCE [LARGE SCALE GENOMIC DNA]</scope>
    <source>
        <strain evidence="3 4">NL8W</strain>
    </source>
</reference>
<protein>
    <recommendedName>
        <fullName evidence="2">UPF0125 protein H8L47_01990</fullName>
    </recommendedName>
</protein>
<dbReference type="Pfam" id="PF03658">
    <property type="entry name" value="Ub-RnfH"/>
    <property type="match status" value="1"/>
</dbReference>
<accession>A0ABR6Z589</accession>
<dbReference type="PANTHER" id="PTHR37483">
    <property type="entry name" value="UPF0125 PROTEIN RATB"/>
    <property type="match status" value="1"/>
</dbReference>
<dbReference type="InterPro" id="IPR005346">
    <property type="entry name" value="RnfH"/>
</dbReference>
<dbReference type="Proteomes" id="UP000646911">
    <property type="component" value="Unassembled WGS sequence"/>
</dbReference>
<comment type="similarity">
    <text evidence="1 2">Belongs to the UPF0125 (RnfH) family.</text>
</comment>
<dbReference type="InterPro" id="IPR016155">
    <property type="entry name" value="Mopterin_synth/thiamin_S_b"/>
</dbReference>
<evidence type="ECO:0000313" key="4">
    <source>
        <dbReference type="Proteomes" id="UP000646911"/>
    </source>
</evidence>
<evidence type="ECO:0000256" key="1">
    <source>
        <dbReference type="ARBA" id="ARBA00010645"/>
    </source>
</evidence>
<proteinExistence type="inferred from homology"/>
<dbReference type="NCBIfam" id="NF002490">
    <property type="entry name" value="PRK01777.1"/>
    <property type="match status" value="1"/>
</dbReference>
<evidence type="ECO:0000256" key="2">
    <source>
        <dbReference type="HAMAP-Rule" id="MF_00460"/>
    </source>
</evidence>
<organism evidence="3 4">
    <name type="scientific">Undibacterium umbellatum</name>
    <dbReference type="NCBI Taxonomy" id="2762300"/>
    <lineage>
        <taxon>Bacteria</taxon>
        <taxon>Pseudomonadati</taxon>
        <taxon>Pseudomonadota</taxon>
        <taxon>Betaproteobacteria</taxon>
        <taxon>Burkholderiales</taxon>
        <taxon>Oxalobacteraceae</taxon>
        <taxon>Undibacterium</taxon>
    </lineage>
</organism>
<dbReference type="Gene3D" id="3.10.20.280">
    <property type="entry name" value="RnfH-like"/>
    <property type="match status" value="1"/>
</dbReference>
<gene>
    <name evidence="3" type="ORF">H8L47_01990</name>
</gene>
<sequence length="99" mass="11092">MGEHTSMQVQICYAGMDKISLLDLQVAPDVTVLQVIEQSGIIEIHPEIEVSVLKVGVFGKLKTLDAKLHAGDRIEIYRPLIADPMEARRRRAKKQAQNQ</sequence>
<keyword evidence="4" id="KW-1185">Reference proteome</keyword>
<dbReference type="SUPFAM" id="SSF54285">
    <property type="entry name" value="MoaD/ThiS"/>
    <property type="match status" value="1"/>
</dbReference>
<dbReference type="PANTHER" id="PTHR37483:SF1">
    <property type="entry name" value="UPF0125 PROTEIN RATB"/>
    <property type="match status" value="1"/>
</dbReference>